<proteinExistence type="predicted"/>
<dbReference type="GO" id="GO:0005615">
    <property type="term" value="C:extracellular space"/>
    <property type="evidence" value="ECO:0007669"/>
    <property type="project" value="TreeGrafter"/>
</dbReference>
<dbReference type="PANTHER" id="PTHR11008:SF32">
    <property type="entry name" value="CIRCADIAN CLOCK-CONTROLLED PROTEIN DAYWAKE-RELATED"/>
    <property type="match status" value="1"/>
</dbReference>
<keyword evidence="3" id="KW-1185">Reference proteome</keyword>
<feature type="chain" id="PRO_5024413340" evidence="1">
    <location>
        <begin position="20"/>
        <end position="243"/>
    </location>
</feature>
<dbReference type="Gene3D" id="3.15.10.30">
    <property type="entry name" value="Haemolymph juvenile hormone binding protein"/>
    <property type="match status" value="1"/>
</dbReference>
<dbReference type="PANTHER" id="PTHR11008">
    <property type="entry name" value="PROTEIN TAKEOUT-LIKE PROTEIN"/>
    <property type="match status" value="1"/>
</dbReference>
<gene>
    <name evidence="2" type="ORF">PPYR_12720</name>
</gene>
<dbReference type="InParanoid" id="A0A5N4A6Z5"/>
<comment type="caution">
    <text evidence="2">The sequence shown here is derived from an EMBL/GenBank/DDBJ whole genome shotgun (WGS) entry which is preliminary data.</text>
</comment>
<dbReference type="Proteomes" id="UP000327044">
    <property type="component" value="Unassembled WGS sequence"/>
</dbReference>
<dbReference type="AlphaFoldDB" id="A0A5N4A6Z5"/>
<dbReference type="SMART" id="SM00700">
    <property type="entry name" value="JHBP"/>
    <property type="match status" value="1"/>
</dbReference>
<accession>A0A5N4A6Z5</accession>
<dbReference type="InterPro" id="IPR038606">
    <property type="entry name" value="To_sf"/>
</dbReference>
<sequence>MRFCAQLAFCLVIFAPCGSLPKIFKRCKIEDNECLKSSVENAILNLGNGLEELNIEPIDPLSIPPQEYQPIPGPVSLYQKYSNGIYQHLSKLKVMQFRTDLDKCNIYLETFYPTIFFSANYSIKGQLAHLEVDAEGIGNGTSTNSTMLVNVTCETYLQNDKEHIKVNDVHVELVKAKFEAHMGEVFKGNDNLNEVFDKTINENIEAFMETTIPGEIAALGALFKETMNKVFSKYSVKEIFEDN</sequence>
<protein>
    <submittedName>
        <fullName evidence="2">Uncharacterized protein</fullName>
    </submittedName>
</protein>
<feature type="signal peptide" evidence="1">
    <location>
        <begin position="1"/>
        <end position="19"/>
    </location>
</feature>
<reference evidence="2 3" key="1">
    <citation type="journal article" date="2018" name="Elife">
        <title>Firefly genomes illuminate parallel origins of bioluminescence in beetles.</title>
        <authorList>
            <person name="Fallon T.R."/>
            <person name="Lower S.E."/>
            <person name="Chang C.H."/>
            <person name="Bessho-Uehara M."/>
            <person name="Martin G.J."/>
            <person name="Bewick A.J."/>
            <person name="Behringer M."/>
            <person name="Debat H.J."/>
            <person name="Wong I."/>
            <person name="Day J.C."/>
            <person name="Suvorov A."/>
            <person name="Silva C.J."/>
            <person name="Stanger-Hall K.F."/>
            <person name="Hall D.W."/>
            <person name="Schmitz R.J."/>
            <person name="Nelson D.R."/>
            <person name="Lewis S.M."/>
            <person name="Shigenobu S."/>
            <person name="Bybee S.M."/>
            <person name="Larracuente A.M."/>
            <person name="Oba Y."/>
            <person name="Weng J.K."/>
        </authorList>
    </citation>
    <scope>NUCLEOTIDE SEQUENCE [LARGE SCALE GENOMIC DNA]</scope>
    <source>
        <strain evidence="2">1611_PpyrPB1</strain>
        <tissue evidence="2">Whole body</tissue>
    </source>
</reference>
<keyword evidence="1" id="KW-0732">Signal</keyword>
<name>A0A5N4A6Z5_PHOPY</name>
<dbReference type="EMBL" id="VVIM01000009">
    <property type="protein sequence ID" value="KAB0793100.1"/>
    <property type="molecule type" value="Genomic_DNA"/>
</dbReference>
<evidence type="ECO:0000256" key="1">
    <source>
        <dbReference type="SAM" id="SignalP"/>
    </source>
</evidence>
<dbReference type="InterPro" id="IPR010562">
    <property type="entry name" value="Haemolymph_juvenile_hormone-bd"/>
</dbReference>
<dbReference type="Pfam" id="PF06585">
    <property type="entry name" value="JHBP"/>
    <property type="match status" value="1"/>
</dbReference>
<dbReference type="OrthoDB" id="6853364at2759"/>
<organism evidence="2 3">
    <name type="scientific">Photinus pyralis</name>
    <name type="common">Common eastern firefly</name>
    <name type="synonym">Lampyris pyralis</name>
    <dbReference type="NCBI Taxonomy" id="7054"/>
    <lineage>
        <taxon>Eukaryota</taxon>
        <taxon>Metazoa</taxon>
        <taxon>Ecdysozoa</taxon>
        <taxon>Arthropoda</taxon>
        <taxon>Hexapoda</taxon>
        <taxon>Insecta</taxon>
        <taxon>Pterygota</taxon>
        <taxon>Neoptera</taxon>
        <taxon>Endopterygota</taxon>
        <taxon>Coleoptera</taxon>
        <taxon>Polyphaga</taxon>
        <taxon>Elateriformia</taxon>
        <taxon>Elateroidea</taxon>
        <taxon>Lampyridae</taxon>
        <taxon>Lampyrinae</taxon>
        <taxon>Photinus</taxon>
    </lineage>
</organism>
<evidence type="ECO:0000313" key="2">
    <source>
        <dbReference type="EMBL" id="KAB0793100.1"/>
    </source>
</evidence>
<evidence type="ECO:0000313" key="3">
    <source>
        <dbReference type="Proteomes" id="UP000327044"/>
    </source>
</evidence>